<keyword evidence="2" id="KW-1185">Reference proteome</keyword>
<name>A0ABR1J307_9AGAR</name>
<comment type="caution">
    <text evidence="1">The sequence shown here is derived from an EMBL/GenBank/DDBJ whole genome shotgun (WGS) entry which is preliminary data.</text>
</comment>
<sequence length="126" mass="12957">MDVLTNSAVACLLSGFRDFGGGVPGGDDHDGALGESVYVKGFVGSKDSLGLTVTSLHEDMPVYIASSDLKAYHRGIGNLITCLLSNDKISKGVLLAGGNGNGGGWCFKEDVSGSLVHSALRPTKIT</sequence>
<organism evidence="1 2">
    <name type="scientific">Marasmiellus scandens</name>
    <dbReference type="NCBI Taxonomy" id="2682957"/>
    <lineage>
        <taxon>Eukaryota</taxon>
        <taxon>Fungi</taxon>
        <taxon>Dikarya</taxon>
        <taxon>Basidiomycota</taxon>
        <taxon>Agaricomycotina</taxon>
        <taxon>Agaricomycetes</taxon>
        <taxon>Agaricomycetidae</taxon>
        <taxon>Agaricales</taxon>
        <taxon>Marasmiineae</taxon>
        <taxon>Omphalotaceae</taxon>
        <taxon>Marasmiellus</taxon>
    </lineage>
</organism>
<gene>
    <name evidence="1" type="ORF">VKT23_014755</name>
</gene>
<evidence type="ECO:0000313" key="2">
    <source>
        <dbReference type="Proteomes" id="UP001498398"/>
    </source>
</evidence>
<reference evidence="1 2" key="1">
    <citation type="submission" date="2024-01" db="EMBL/GenBank/DDBJ databases">
        <title>A draft genome for the cacao thread blight pathogen Marasmiellus scandens.</title>
        <authorList>
            <person name="Baruah I.K."/>
            <person name="Leung J."/>
            <person name="Bukari Y."/>
            <person name="Amoako-Attah I."/>
            <person name="Meinhardt L.W."/>
            <person name="Bailey B.A."/>
            <person name="Cohen S.P."/>
        </authorList>
    </citation>
    <scope>NUCLEOTIDE SEQUENCE [LARGE SCALE GENOMIC DNA]</scope>
    <source>
        <strain evidence="1 2">GH-19</strain>
    </source>
</reference>
<evidence type="ECO:0000313" key="1">
    <source>
        <dbReference type="EMBL" id="KAK7445759.1"/>
    </source>
</evidence>
<proteinExistence type="predicted"/>
<accession>A0ABR1J307</accession>
<dbReference type="EMBL" id="JBANRG010000046">
    <property type="protein sequence ID" value="KAK7445759.1"/>
    <property type="molecule type" value="Genomic_DNA"/>
</dbReference>
<dbReference type="Proteomes" id="UP001498398">
    <property type="component" value="Unassembled WGS sequence"/>
</dbReference>
<protein>
    <submittedName>
        <fullName evidence="1">Uncharacterized protein</fullName>
    </submittedName>
</protein>